<dbReference type="NCBIfam" id="TIGR01541">
    <property type="entry name" value="tape_meas_lam_C"/>
    <property type="match status" value="1"/>
</dbReference>
<name>A0A848NW75_9RALS</name>
<sequence>MSNETVIRVTGDAEGYVSEMDRARKSGIDFIASQETMRQRVATAAAAVDASRKALKEQGDEALAAFNKQARSAESWLTALQKQAAQAGKTRSELMELRAAELGVSDAATPFIEKIRAAEDAMRNGSKEAHGLNFATAGARRELLVLAHEASQGSWKNFGGSLLVLGERTDALSMLMNKTALSIGAMVAVLAIAAHAVVKAGEELAVYGDQVEQLHQKTGLATDSIQQWAFATKTVGIESKESTKMLADLGDAQNKAVHGNKDAAAAFKAIGVSLEDLKRSSPEDLLPRIADAFHDSADGAAKAAVANELFGSSGADLIPLLDRGAKGLEALNAAAAESGAIIGGDTIKQMAALREHMELSKAKMDALTLSAKAQLLPTILNLTDAMSGNAAMKPLLEDFYKGIGLIVKGAASAVATLVVGFQQLAESIATAWTVVGLATQGEFRLAGIAAEKGYENLKRQGDGYVQFMQKLWSDTAMPAPESGAVGTKPLNFAKGNNGPQHEKAYHDDEATRFLQQLRDKDAAIRAEIESTGKKMTEAEKQQAEFLQKIADLKEKKILTADQKSLLTNQDAIKAQLAQNVADERRLQLKQDVLKLEERSAQLNAQIANYQQSQREQYSRQLDAVGMGSEAQKNAQAVKSIYREYEKLMADLDKATPKSQIGGEAYLAEREKIREGLRQSLQDYQDYYTTLKDKQADWTNGATEAIQNYVDASRNKMAEAASVVTSAFKGMEDALTNFVMTGKLNFKSLADSIISEIVRIQMRQAAAGLAGLLGGLFGAALSPGVGAFGGAGAAAGSGTVPVAGDLLGGGSMAAPTYGGGIFSVAGARASGGPVDAGKTYLVGENGPELWTPSQSGSIVPNHELGGGGTVVNVQLVEDSSKAGQVEQKQTGSGVDLVAYVTQIAKRAVAGDLASGQGDISKALGQRYGLTPRFR</sequence>
<evidence type="ECO:0000313" key="4">
    <source>
        <dbReference type="Proteomes" id="UP000575469"/>
    </source>
</evidence>
<gene>
    <name evidence="3" type="ORF">HGR00_02495</name>
</gene>
<dbReference type="EMBL" id="JABBZM010000002">
    <property type="protein sequence ID" value="NMV36774.1"/>
    <property type="molecule type" value="Genomic_DNA"/>
</dbReference>
<proteinExistence type="predicted"/>
<protein>
    <submittedName>
        <fullName evidence="3">Phage tail tape measure protein</fullName>
    </submittedName>
</protein>
<feature type="domain" description="Bacteriophage tail tape measure C-terminal" evidence="2">
    <location>
        <begin position="696"/>
        <end position="768"/>
    </location>
</feature>
<dbReference type="InterPro" id="IPR006431">
    <property type="entry name" value="Phage_tape_meas_C"/>
</dbReference>
<dbReference type="Proteomes" id="UP000575469">
    <property type="component" value="Unassembled WGS sequence"/>
</dbReference>
<evidence type="ECO:0000259" key="2">
    <source>
        <dbReference type="Pfam" id="PF09718"/>
    </source>
</evidence>
<organism evidence="3 4">
    <name type="scientific">Ralstonia insidiosa</name>
    <dbReference type="NCBI Taxonomy" id="190721"/>
    <lineage>
        <taxon>Bacteria</taxon>
        <taxon>Pseudomonadati</taxon>
        <taxon>Pseudomonadota</taxon>
        <taxon>Betaproteobacteria</taxon>
        <taxon>Burkholderiales</taxon>
        <taxon>Burkholderiaceae</taxon>
        <taxon>Ralstonia</taxon>
    </lineage>
</organism>
<dbReference type="Pfam" id="PF09718">
    <property type="entry name" value="Tape_meas_lam_C"/>
    <property type="match status" value="1"/>
</dbReference>
<keyword evidence="1" id="KW-0175">Coiled coil</keyword>
<evidence type="ECO:0000313" key="3">
    <source>
        <dbReference type="EMBL" id="NMV36774.1"/>
    </source>
</evidence>
<accession>A0A848NW75</accession>
<reference evidence="3 4" key="1">
    <citation type="submission" date="2020-04" db="EMBL/GenBank/DDBJ databases">
        <title>Ralstonia insidiosa genome sequencing and assembly.</title>
        <authorList>
            <person name="Martins R.C.R."/>
            <person name="Perdigao-Neto L.V."/>
            <person name="Levin A.S.S."/>
            <person name="Costa S.F."/>
        </authorList>
    </citation>
    <scope>NUCLEOTIDE SEQUENCE [LARGE SCALE GENOMIC DNA]</scope>
    <source>
        <strain evidence="3 4">5047</strain>
    </source>
</reference>
<comment type="caution">
    <text evidence="3">The sequence shown here is derived from an EMBL/GenBank/DDBJ whole genome shotgun (WGS) entry which is preliminary data.</text>
</comment>
<dbReference type="RefSeq" id="WP_169339131.1">
    <property type="nucleotide sequence ID" value="NZ_JABBZM010000002.1"/>
</dbReference>
<dbReference type="Pfam" id="PF24622">
    <property type="entry name" value="TMP_4"/>
    <property type="match status" value="1"/>
</dbReference>
<feature type="coiled-coil region" evidence="1">
    <location>
        <begin position="585"/>
        <end position="612"/>
    </location>
</feature>
<dbReference type="AlphaFoldDB" id="A0A848NW75"/>
<evidence type="ECO:0000256" key="1">
    <source>
        <dbReference type="SAM" id="Coils"/>
    </source>
</evidence>